<organism evidence="2 3">
    <name type="scientific">Didymella heteroderae</name>
    <dbReference type="NCBI Taxonomy" id="1769908"/>
    <lineage>
        <taxon>Eukaryota</taxon>
        <taxon>Fungi</taxon>
        <taxon>Dikarya</taxon>
        <taxon>Ascomycota</taxon>
        <taxon>Pezizomycotina</taxon>
        <taxon>Dothideomycetes</taxon>
        <taxon>Pleosporomycetidae</taxon>
        <taxon>Pleosporales</taxon>
        <taxon>Pleosporineae</taxon>
        <taxon>Didymellaceae</taxon>
        <taxon>Didymella</taxon>
    </lineage>
</organism>
<evidence type="ECO:0000313" key="3">
    <source>
        <dbReference type="Proteomes" id="UP000758155"/>
    </source>
</evidence>
<feature type="region of interest" description="Disordered" evidence="1">
    <location>
        <begin position="91"/>
        <end position="167"/>
    </location>
</feature>
<name>A0A9P4WJ27_9PLEO</name>
<feature type="compositionally biased region" description="Basic and acidic residues" evidence="1">
    <location>
        <begin position="110"/>
        <end position="120"/>
    </location>
</feature>
<proteinExistence type="predicted"/>
<evidence type="ECO:0000256" key="1">
    <source>
        <dbReference type="SAM" id="MobiDB-lite"/>
    </source>
</evidence>
<dbReference type="EMBL" id="SWKV01000077">
    <property type="protein sequence ID" value="KAF3033690.1"/>
    <property type="molecule type" value="Genomic_DNA"/>
</dbReference>
<accession>A0A9P4WJ27</accession>
<keyword evidence="3" id="KW-1185">Reference proteome</keyword>
<gene>
    <name evidence="2" type="ORF">E8E12_003965</name>
</gene>
<evidence type="ECO:0000313" key="2">
    <source>
        <dbReference type="EMBL" id="KAF3033690.1"/>
    </source>
</evidence>
<dbReference type="AlphaFoldDB" id="A0A9P4WJ27"/>
<dbReference type="Proteomes" id="UP000758155">
    <property type="component" value="Unassembled WGS sequence"/>
</dbReference>
<protein>
    <submittedName>
        <fullName evidence="2">Uncharacterized protein</fullName>
    </submittedName>
</protein>
<sequence>MPNLRGSGKRTKLSTGALMLKSVLKNRRQDEYRKVLAWIGFTTAPRFSDAGAMRAGEKLKVLEAGLRALQNMQDISSVPQDCDEALLLEWEEHAAGPGNEPDQGELIASQEEHLTTHEEAPPADDDWAYPDQTPIRSDPWDLVSPTSKKDLKKKKKKVKTTSPETSD</sequence>
<comment type="caution">
    <text evidence="2">The sequence shown here is derived from an EMBL/GenBank/DDBJ whole genome shotgun (WGS) entry which is preliminary data.</text>
</comment>
<reference evidence="2" key="1">
    <citation type="submission" date="2019-04" db="EMBL/GenBank/DDBJ databases">
        <title>Sequencing of skin fungus with MAO and IRED activity.</title>
        <authorList>
            <person name="Marsaioli A.J."/>
            <person name="Bonatto J.M.C."/>
            <person name="Reis Junior O."/>
        </authorList>
    </citation>
    <scope>NUCLEOTIDE SEQUENCE</scope>
    <source>
        <strain evidence="2">28M1</strain>
    </source>
</reference>
<feature type="compositionally biased region" description="Basic residues" evidence="1">
    <location>
        <begin position="150"/>
        <end position="159"/>
    </location>
</feature>